<dbReference type="InterPro" id="IPR027443">
    <property type="entry name" value="IPNS-like_sf"/>
</dbReference>
<dbReference type="Pfam" id="PF05118">
    <property type="entry name" value="Asp_Arg_Hydrox"/>
    <property type="match status" value="1"/>
</dbReference>
<dbReference type="SUPFAM" id="SSF51197">
    <property type="entry name" value="Clavaminate synthase-like"/>
    <property type="match status" value="1"/>
</dbReference>
<dbReference type="Gene3D" id="2.60.120.330">
    <property type="entry name" value="B-lactam Antibiotic, Isopenicillin N Synthase, Chain"/>
    <property type="match status" value="1"/>
</dbReference>
<evidence type="ECO:0000313" key="3">
    <source>
        <dbReference type="Proteomes" id="UP001597090"/>
    </source>
</evidence>
<dbReference type="Proteomes" id="UP001597090">
    <property type="component" value="Unassembled WGS sequence"/>
</dbReference>
<accession>A0ABW2YU78</accession>
<sequence length="333" mass="36402">MKLQVPFIQLPIAFDAAALAAEIDALGEGAWKPHPQGFAGNSMLPLLAVGGDPDNESFAGAMRPTPHLLRCPYLSQVFASLGVTAGRSRLMRLSGHAEVTRHADQGYYWTERVRVHVPVVTQPTVRFECGDASINMAAGECWIFDTWRQHRVINDAVQSRIHLVVDTVGGGGFWDLVGRGRPHNAPPGTWQAQPLLPKPGVVATFPCETVNVPTVMSPWEVNAHLSLLFTDALPHPQLAQVRQIAMRFARTWQGLWFEHGDRPEGRAAFRTALQRFTDEVKGPSQGVLLNNEIRWFNAMMTIVAKFAVAADGPPVAATAEQQRAARNAAGDNA</sequence>
<dbReference type="InterPro" id="IPR007803">
    <property type="entry name" value="Asp/Arg/Pro-Hydrxlase"/>
</dbReference>
<name>A0ABW2YU78_9GAMM</name>
<proteinExistence type="predicted"/>
<gene>
    <name evidence="2" type="ORF">ACFQZQ_12150</name>
</gene>
<dbReference type="EMBL" id="JBHTIH010000007">
    <property type="protein sequence ID" value="MFD0740027.1"/>
    <property type="molecule type" value="Genomic_DNA"/>
</dbReference>
<protein>
    <submittedName>
        <fullName evidence="2">Aspartyl/asparaginyl beta-hydroxylase domain-containing protein</fullName>
    </submittedName>
</protein>
<dbReference type="RefSeq" id="WP_386813084.1">
    <property type="nucleotide sequence ID" value="NZ_JBHTIH010000007.1"/>
</dbReference>
<reference evidence="3" key="1">
    <citation type="journal article" date="2019" name="Int. J. Syst. Evol. Microbiol.">
        <title>The Global Catalogue of Microorganisms (GCM) 10K type strain sequencing project: providing services to taxonomists for standard genome sequencing and annotation.</title>
        <authorList>
            <consortium name="The Broad Institute Genomics Platform"/>
            <consortium name="The Broad Institute Genome Sequencing Center for Infectious Disease"/>
            <person name="Wu L."/>
            <person name="Ma J."/>
        </authorList>
    </citation>
    <scope>NUCLEOTIDE SEQUENCE [LARGE SCALE GENOMIC DNA]</scope>
    <source>
        <strain evidence="3">CCUG 55491</strain>
    </source>
</reference>
<evidence type="ECO:0000259" key="1">
    <source>
        <dbReference type="Pfam" id="PF05118"/>
    </source>
</evidence>
<comment type="caution">
    <text evidence="2">The sequence shown here is derived from an EMBL/GenBank/DDBJ whole genome shotgun (WGS) entry which is preliminary data.</text>
</comment>
<organism evidence="2 3">
    <name type="scientific">Lysobacter koreensis</name>
    <dbReference type="NCBI Taxonomy" id="266122"/>
    <lineage>
        <taxon>Bacteria</taxon>
        <taxon>Pseudomonadati</taxon>
        <taxon>Pseudomonadota</taxon>
        <taxon>Gammaproteobacteria</taxon>
        <taxon>Lysobacterales</taxon>
        <taxon>Lysobacteraceae</taxon>
        <taxon>Lysobacter</taxon>
    </lineage>
</organism>
<feature type="domain" description="Aspartyl/asparaginy/proline hydroxylase" evidence="1">
    <location>
        <begin position="65"/>
        <end position="167"/>
    </location>
</feature>
<evidence type="ECO:0000313" key="2">
    <source>
        <dbReference type="EMBL" id="MFD0740027.1"/>
    </source>
</evidence>
<keyword evidence="3" id="KW-1185">Reference proteome</keyword>